<comment type="caution">
    <text evidence="1">The sequence shown here is derived from an EMBL/GenBank/DDBJ whole genome shotgun (WGS) entry which is preliminary data.</text>
</comment>
<proteinExistence type="predicted"/>
<name>A0ACC3C8V2_PYRYE</name>
<evidence type="ECO:0000313" key="1">
    <source>
        <dbReference type="EMBL" id="KAK1866719.1"/>
    </source>
</evidence>
<dbReference type="Proteomes" id="UP000798662">
    <property type="component" value="Chromosome 2"/>
</dbReference>
<sequence>MTSGLLGAAMASASASTPAAAPPPTEVASSLSAASAPAFVVPALPTRGWAGAAAAAAAATSKTTKPRYARPHGAAGRPRRVVESAAVVARLGPRLAPDAGRSAGVPTRRSAAAVRRLSGSDGGGGGGGGGSGRPPPSPAHALAAVLVAAALALTPPAAVAAAAPMSPPLAAAAAATAATTPASVAATSATAPATIAAAPAGETAGASADAGREGAKAPVDVVAAPAAAPAAPARRFGAPKWSYDAPQWSSLSDAYKLCADAPRQSPIDLRYKEMVPGRDGARPSLDTAVAVFQAKRAKAGSTAPLLTLDQYVVRPPPLVGDAPPVDVWSPPARGAILTLPGVAQYGLVGFDVHAGTSEHSVGGEAGVAELHFLFNRIGGAGGIPKAAVPLAVVEDKDGGRSKEAGGGAAAAAAAADARYAAAEAEAKAKLTAAGSGNGGGGGNGGGAPAAAGGTKVSDTPLPPAPGVPKTAIVSVLFKAASDGQEGDPFLTALIKTVVPASADDAIDPVASLIDLDLSDVLPPLEESEFSTYVGSTTTPPCTENVRWIVYGRQLTADASQVAAFVAAQGGVNARPVQPYEGVVERYAPVAAAEAPAVATDAAADASQ</sequence>
<keyword evidence="2" id="KW-1185">Reference proteome</keyword>
<protein>
    <submittedName>
        <fullName evidence="1">Uncharacterized protein</fullName>
    </submittedName>
</protein>
<evidence type="ECO:0000313" key="2">
    <source>
        <dbReference type="Proteomes" id="UP000798662"/>
    </source>
</evidence>
<dbReference type="EMBL" id="CM020619">
    <property type="protein sequence ID" value="KAK1866719.1"/>
    <property type="molecule type" value="Genomic_DNA"/>
</dbReference>
<accession>A0ACC3C8V2</accession>
<gene>
    <name evidence="1" type="ORF">I4F81_009234</name>
</gene>
<organism evidence="1 2">
    <name type="scientific">Pyropia yezoensis</name>
    <name type="common">Susabi-nori</name>
    <name type="synonym">Porphyra yezoensis</name>
    <dbReference type="NCBI Taxonomy" id="2788"/>
    <lineage>
        <taxon>Eukaryota</taxon>
        <taxon>Rhodophyta</taxon>
        <taxon>Bangiophyceae</taxon>
        <taxon>Bangiales</taxon>
        <taxon>Bangiaceae</taxon>
        <taxon>Pyropia</taxon>
    </lineage>
</organism>
<reference evidence="1" key="1">
    <citation type="submission" date="2019-11" db="EMBL/GenBank/DDBJ databases">
        <title>Nori genome reveals adaptations in red seaweeds to the harsh intertidal environment.</title>
        <authorList>
            <person name="Wang D."/>
            <person name="Mao Y."/>
        </authorList>
    </citation>
    <scope>NUCLEOTIDE SEQUENCE</scope>
    <source>
        <tissue evidence="1">Gametophyte</tissue>
    </source>
</reference>